<protein>
    <submittedName>
        <fullName evidence="1">Uncharacterized protein</fullName>
    </submittedName>
</protein>
<accession>A0A845R174</accession>
<comment type="caution">
    <text evidence="1">The sequence shown here is derived from an EMBL/GenBank/DDBJ whole genome shotgun (WGS) entry which is preliminary data.</text>
</comment>
<gene>
    <name evidence="1" type="ORF">D3Z33_15875</name>
</gene>
<sequence>MLQKEVAAVANLSPETIYNIEN</sequence>
<dbReference type="EMBL" id="QXXA01000030">
    <property type="protein sequence ID" value="NBI08331.1"/>
    <property type="molecule type" value="Genomic_DNA"/>
</dbReference>
<name>A0A845R174_9CLOT</name>
<evidence type="ECO:0000313" key="1">
    <source>
        <dbReference type="EMBL" id="NBI08331.1"/>
    </source>
</evidence>
<evidence type="ECO:0000313" key="2">
    <source>
        <dbReference type="Proteomes" id="UP000467132"/>
    </source>
</evidence>
<organism evidence="1 2">
    <name type="scientific">Senegalia massiliensis</name>
    <dbReference type="NCBI Taxonomy" id="1720316"/>
    <lineage>
        <taxon>Bacteria</taxon>
        <taxon>Bacillati</taxon>
        <taxon>Bacillota</taxon>
        <taxon>Clostridia</taxon>
        <taxon>Eubacteriales</taxon>
        <taxon>Clostridiaceae</taxon>
        <taxon>Senegalia</taxon>
    </lineage>
</organism>
<keyword evidence="2" id="KW-1185">Reference proteome</keyword>
<proteinExistence type="predicted"/>
<dbReference type="AlphaFoldDB" id="A0A845R174"/>
<reference evidence="1 2" key="1">
    <citation type="submission" date="2018-08" db="EMBL/GenBank/DDBJ databases">
        <title>Murine metabolic-syndrome-specific gut microbial biobank.</title>
        <authorList>
            <person name="Liu C."/>
        </authorList>
    </citation>
    <scope>NUCLEOTIDE SEQUENCE [LARGE SCALE GENOMIC DNA]</scope>
    <source>
        <strain evidence="1 2">583</strain>
    </source>
</reference>
<dbReference type="Proteomes" id="UP000467132">
    <property type="component" value="Unassembled WGS sequence"/>
</dbReference>